<reference evidence="6 7" key="1">
    <citation type="submission" date="2020-08" db="EMBL/GenBank/DDBJ databases">
        <title>Genomic Encyclopedia of Type Strains, Phase IV (KMG-IV): sequencing the most valuable type-strain genomes for metagenomic binning, comparative biology and taxonomic classification.</title>
        <authorList>
            <person name="Goeker M."/>
        </authorList>
    </citation>
    <scope>NUCLEOTIDE SEQUENCE [LARGE SCALE GENOMIC DNA]</scope>
    <source>
        <strain evidence="6 7">DSM 105074</strain>
    </source>
</reference>
<keyword evidence="2" id="KW-0808">Transferase</keyword>
<feature type="domain" description="Chalcone/stilbene synthase N-terminal" evidence="4">
    <location>
        <begin position="4"/>
        <end position="218"/>
    </location>
</feature>
<dbReference type="EMBL" id="JACHGF010000003">
    <property type="protein sequence ID" value="MBB5284252.1"/>
    <property type="molecule type" value="Genomic_DNA"/>
</dbReference>
<dbReference type="AlphaFoldDB" id="A0A840TRR8"/>
<evidence type="ECO:0000256" key="3">
    <source>
        <dbReference type="PIRSR" id="PIRSR000451-1"/>
    </source>
</evidence>
<dbReference type="Pfam" id="PF02797">
    <property type="entry name" value="Chal_sti_synt_C"/>
    <property type="match status" value="1"/>
</dbReference>
<accession>A0A840TRR8</accession>
<dbReference type="CDD" id="cd00831">
    <property type="entry name" value="CHS_like"/>
    <property type="match status" value="1"/>
</dbReference>
<evidence type="ECO:0000313" key="6">
    <source>
        <dbReference type="EMBL" id="MBB5284252.1"/>
    </source>
</evidence>
<dbReference type="InterPro" id="IPR001099">
    <property type="entry name" value="Chalcone/stilbene_synt_N"/>
</dbReference>
<dbReference type="GO" id="GO:0030639">
    <property type="term" value="P:polyketide biosynthetic process"/>
    <property type="evidence" value="ECO:0007669"/>
    <property type="project" value="TreeGrafter"/>
</dbReference>
<feature type="domain" description="Chalcone/stilbene synthase C-terminal" evidence="5">
    <location>
        <begin position="233"/>
        <end position="369"/>
    </location>
</feature>
<sequence length="370" mass="40745">MSETTQHPAYITSVGTAVPAHSLDQMRIAEFMSRALQLDADGDRRLRALYRSTRIRQRHSVLPDYGAEPGHYTFYPNTPDLEPFPTVRQRMQQYQQLAVPLAEAAIRDCLRQSTLPLSDITHLITVSCTGMYAPGPDIELIQRLGLPTSTHRLAINFMGCYGAFNGLKAATALVQANPAAKVLMVCTELCTLHFQKKNEEDHLLANALFADGAAAVLLEGTSRSAALEVAAFACELLPEGRDDMAWHISDFGFEMKLTSRVPTILRTGLPAVLDRLVALKGLRREDVGLYAIHPGGRRILEVVEEVLGLSPEANAAAYEVLRDYGNMSSVTILFVLKKLWEQNRSRPGTWLFASAFGPGLTAETALLRLV</sequence>
<evidence type="ECO:0000256" key="2">
    <source>
        <dbReference type="ARBA" id="ARBA00022679"/>
    </source>
</evidence>
<dbReference type="RefSeq" id="WP_343062990.1">
    <property type="nucleotide sequence ID" value="NZ_JACHGF010000003.1"/>
</dbReference>
<dbReference type="Pfam" id="PF00195">
    <property type="entry name" value="Chal_sti_synt_N"/>
    <property type="match status" value="1"/>
</dbReference>
<dbReference type="PANTHER" id="PTHR11877">
    <property type="entry name" value="HYDROXYMETHYLGLUTARYL-COA SYNTHASE"/>
    <property type="match status" value="1"/>
</dbReference>
<comment type="caution">
    <text evidence="6">The sequence shown here is derived from an EMBL/GenBank/DDBJ whole genome shotgun (WGS) entry which is preliminary data.</text>
</comment>
<dbReference type="InterPro" id="IPR012328">
    <property type="entry name" value="Chalcone/stilbene_synt_C"/>
</dbReference>
<proteinExistence type="inferred from homology"/>
<dbReference type="Proteomes" id="UP000557307">
    <property type="component" value="Unassembled WGS sequence"/>
</dbReference>
<protein>
    <submittedName>
        <fullName evidence="6">Putative naringenin-chalcone synthase</fullName>
    </submittedName>
</protein>
<evidence type="ECO:0000256" key="1">
    <source>
        <dbReference type="ARBA" id="ARBA00005531"/>
    </source>
</evidence>
<name>A0A840TRR8_9BACT</name>
<evidence type="ECO:0000313" key="7">
    <source>
        <dbReference type="Proteomes" id="UP000557307"/>
    </source>
</evidence>
<keyword evidence="7" id="KW-1185">Reference proteome</keyword>
<comment type="similarity">
    <text evidence="1">Belongs to the thiolase-like superfamily. Chalcone/stilbene synthases family.</text>
</comment>
<feature type="active site" description="Acyl-thioester intermediate" evidence="3">
    <location>
        <position position="160"/>
    </location>
</feature>
<dbReference type="InterPro" id="IPR011141">
    <property type="entry name" value="Polyketide_synthase_type-III"/>
</dbReference>
<evidence type="ECO:0000259" key="5">
    <source>
        <dbReference type="Pfam" id="PF02797"/>
    </source>
</evidence>
<dbReference type="SUPFAM" id="SSF53901">
    <property type="entry name" value="Thiolase-like"/>
    <property type="match status" value="1"/>
</dbReference>
<organism evidence="6 7">
    <name type="scientific">Rhabdobacter roseus</name>
    <dbReference type="NCBI Taxonomy" id="1655419"/>
    <lineage>
        <taxon>Bacteria</taxon>
        <taxon>Pseudomonadati</taxon>
        <taxon>Bacteroidota</taxon>
        <taxon>Cytophagia</taxon>
        <taxon>Cytophagales</taxon>
        <taxon>Cytophagaceae</taxon>
        <taxon>Rhabdobacter</taxon>
    </lineage>
</organism>
<dbReference type="PANTHER" id="PTHR11877:SF46">
    <property type="entry name" value="TYPE III POLYKETIDE SYNTHASE A"/>
    <property type="match status" value="1"/>
</dbReference>
<gene>
    <name evidence="6" type="ORF">HNQ92_002395</name>
</gene>
<dbReference type="Gene3D" id="3.40.47.10">
    <property type="match status" value="2"/>
</dbReference>
<evidence type="ECO:0000259" key="4">
    <source>
        <dbReference type="Pfam" id="PF00195"/>
    </source>
</evidence>
<dbReference type="GO" id="GO:0016747">
    <property type="term" value="F:acyltransferase activity, transferring groups other than amino-acyl groups"/>
    <property type="evidence" value="ECO:0007669"/>
    <property type="project" value="InterPro"/>
</dbReference>
<dbReference type="PIRSF" id="PIRSF000451">
    <property type="entry name" value="PKS_III"/>
    <property type="match status" value="1"/>
</dbReference>
<dbReference type="InterPro" id="IPR016039">
    <property type="entry name" value="Thiolase-like"/>
</dbReference>